<gene>
    <name evidence="3" type="ORF">ZIOFF_005151</name>
</gene>
<dbReference type="AlphaFoldDB" id="A0A8J5IA41"/>
<dbReference type="Proteomes" id="UP000734854">
    <property type="component" value="Unassembled WGS sequence"/>
</dbReference>
<sequence length="286" mass="32156">MKDFSKMSIEELHGSLILHERRINERLENSTKKGSTEKVLQALTPKGNGQGQSNNGGGDSHARGQNFRARGCGGCGNYQGRGRGNFQFQQREKCIIISYSSETKGYKLFNPDTGKIIIIRDVTFDEKGVWDWKKEEPKSPQPPTPMKSQLPARLNGYAVGDTVDHLTDEDVVNFTLFADCDPVDFKDVMDSANSIMTPAEERLRLTKDGNDGVVNSSYFKSLVGSLSKHIDIKYHFIRDLVRENEIAVNYCKSEDQVTDIFTKGLKMETFMKLKKMLGMENVANLV</sequence>
<proteinExistence type="predicted"/>
<feature type="region of interest" description="Disordered" evidence="1">
    <location>
        <begin position="43"/>
        <end position="65"/>
    </location>
</feature>
<keyword evidence="4" id="KW-1185">Reference proteome</keyword>
<feature type="compositionally biased region" description="Gly residues" evidence="1">
    <location>
        <begin position="48"/>
        <end position="59"/>
    </location>
</feature>
<evidence type="ECO:0000259" key="2">
    <source>
        <dbReference type="Pfam" id="PF25597"/>
    </source>
</evidence>
<feature type="domain" description="Retroviral polymerase SH3-like" evidence="2">
    <location>
        <begin position="92"/>
        <end position="136"/>
    </location>
</feature>
<evidence type="ECO:0000256" key="1">
    <source>
        <dbReference type="SAM" id="MobiDB-lite"/>
    </source>
</evidence>
<protein>
    <recommendedName>
        <fullName evidence="2">Retroviral polymerase SH3-like domain-containing protein</fullName>
    </recommendedName>
</protein>
<name>A0A8J5IA41_ZINOF</name>
<evidence type="ECO:0000313" key="3">
    <source>
        <dbReference type="EMBL" id="KAG6531346.1"/>
    </source>
</evidence>
<reference evidence="3 4" key="1">
    <citation type="submission" date="2020-08" db="EMBL/GenBank/DDBJ databases">
        <title>Plant Genome Project.</title>
        <authorList>
            <person name="Zhang R.-G."/>
        </authorList>
    </citation>
    <scope>NUCLEOTIDE SEQUENCE [LARGE SCALE GENOMIC DNA]</scope>
    <source>
        <tissue evidence="3">Rhizome</tissue>
    </source>
</reference>
<dbReference type="Pfam" id="PF25597">
    <property type="entry name" value="SH3_retrovirus"/>
    <property type="match status" value="1"/>
</dbReference>
<comment type="caution">
    <text evidence="3">The sequence shown here is derived from an EMBL/GenBank/DDBJ whole genome shotgun (WGS) entry which is preliminary data.</text>
</comment>
<dbReference type="CDD" id="cd09272">
    <property type="entry name" value="RNase_HI_RT_Ty1"/>
    <property type="match status" value="1"/>
</dbReference>
<dbReference type="EMBL" id="JACMSC010000002">
    <property type="protein sequence ID" value="KAG6531346.1"/>
    <property type="molecule type" value="Genomic_DNA"/>
</dbReference>
<accession>A0A8J5IA41</accession>
<evidence type="ECO:0000313" key="4">
    <source>
        <dbReference type="Proteomes" id="UP000734854"/>
    </source>
</evidence>
<dbReference type="InterPro" id="IPR057670">
    <property type="entry name" value="SH3_retrovirus"/>
</dbReference>
<organism evidence="3 4">
    <name type="scientific">Zingiber officinale</name>
    <name type="common">Ginger</name>
    <name type="synonym">Amomum zingiber</name>
    <dbReference type="NCBI Taxonomy" id="94328"/>
    <lineage>
        <taxon>Eukaryota</taxon>
        <taxon>Viridiplantae</taxon>
        <taxon>Streptophyta</taxon>
        <taxon>Embryophyta</taxon>
        <taxon>Tracheophyta</taxon>
        <taxon>Spermatophyta</taxon>
        <taxon>Magnoliopsida</taxon>
        <taxon>Liliopsida</taxon>
        <taxon>Zingiberales</taxon>
        <taxon>Zingiberaceae</taxon>
        <taxon>Zingiber</taxon>
    </lineage>
</organism>